<sequence>MNNNEKPAFLKGKGAAVALVLCFAAVIAMVGAFTYNNYQSSMEQQLAEAEEQTEDLTKEESEATTTNDIVLPKAERNTSDTEEEDEKEEDAEEKVAENEETEQDNTGDVSTAGNTADIWFGEESLLNWPASGAVLINYSMDQTVYFSTLEQYKYNPALVIGGEVGETISASAPGIVTNVEQDAQTGLTVTLDMGNGYSAVYGQLKEVPVQIGDYVDTGATVGYLSEPTKYYSMEGPNLYFKILKDEVPVNPLDFIEG</sequence>
<dbReference type="Proteomes" id="UP000274920">
    <property type="component" value="Unassembled WGS sequence"/>
</dbReference>
<dbReference type="CDD" id="cd12797">
    <property type="entry name" value="M23_peptidase"/>
    <property type="match status" value="1"/>
</dbReference>
<accession>A0A3R8R8A8</accession>
<evidence type="ECO:0000313" key="3">
    <source>
        <dbReference type="EMBL" id="NDO71957.1"/>
    </source>
</evidence>
<dbReference type="InterPro" id="IPR011055">
    <property type="entry name" value="Dup_hybrid_motif"/>
</dbReference>
<evidence type="ECO:0000313" key="4">
    <source>
        <dbReference type="EMBL" id="RRK34307.1"/>
    </source>
</evidence>
<dbReference type="RefSeq" id="WP_004081694.1">
    <property type="nucleotide sequence ID" value="NZ_CASCYM010000009.1"/>
</dbReference>
<keyword evidence="5" id="KW-1185">Reference proteome</keyword>
<proteinExistence type="predicted"/>
<dbReference type="InterPro" id="IPR050570">
    <property type="entry name" value="Cell_wall_metabolism_enzyme"/>
</dbReference>
<dbReference type="EMBL" id="VIRB01000149">
    <property type="protein sequence ID" value="NDO71957.1"/>
    <property type="molecule type" value="Genomic_DNA"/>
</dbReference>
<protein>
    <submittedName>
        <fullName evidence="4">M23 family metallopeptidase</fullName>
    </submittedName>
</protein>
<dbReference type="GO" id="GO:0004222">
    <property type="term" value="F:metalloendopeptidase activity"/>
    <property type="evidence" value="ECO:0007669"/>
    <property type="project" value="TreeGrafter"/>
</dbReference>
<feature type="domain" description="M23ase beta-sheet core" evidence="2">
    <location>
        <begin position="157"/>
        <end position="251"/>
    </location>
</feature>
<dbReference type="InterPro" id="IPR016047">
    <property type="entry name" value="M23ase_b-sheet_dom"/>
</dbReference>
<dbReference type="eggNOG" id="COG0739">
    <property type="taxonomic scope" value="Bacteria"/>
</dbReference>
<gene>
    <name evidence="4" type="ORF">EBB54_25465</name>
    <name evidence="3" type="ORF">FMM80_26250</name>
</gene>
<dbReference type="SUPFAM" id="SSF51261">
    <property type="entry name" value="Duplicated hybrid motif"/>
    <property type="match status" value="1"/>
</dbReference>
<reference evidence="4" key="1">
    <citation type="submission" date="2018-10" db="EMBL/GenBank/DDBJ databases">
        <title>Schaedlerella arabinophila gen. nov. sp. nov., isolated from the mouse intestinal tract and comparative analysis with the genome of the closely related altered Schaedler flora strain ASF502.</title>
        <authorList>
            <person name="Miyake S."/>
            <person name="Soh M."/>
            <person name="Seedorf H."/>
        </authorList>
    </citation>
    <scope>NUCLEOTIDE SEQUENCE [LARGE SCALE GENOMIC DNA]</scope>
    <source>
        <strain evidence="4">DSM 106076</strain>
    </source>
</reference>
<dbReference type="Proteomes" id="UP000474104">
    <property type="component" value="Unassembled WGS sequence"/>
</dbReference>
<evidence type="ECO:0000313" key="6">
    <source>
        <dbReference type="Proteomes" id="UP000474104"/>
    </source>
</evidence>
<feature type="region of interest" description="Disordered" evidence="1">
    <location>
        <begin position="46"/>
        <end position="114"/>
    </location>
</feature>
<evidence type="ECO:0000256" key="1">
    <source>
        <dbReference type="SAM" id="MobiDB-lite"/>
    </source>
</evidence>
<dbReference type="Gene3D" id="2.70.70.10">
    <property type="entry name" value="Glucose Permease (Domain IIA)"/>
    <property type="match status" value="1"/>
</dbReference>
<feature type="compositionally biased region" description="Acidic residues" evidence="1">
    <location>
        <begin position="80"/>
        <end position="105"/>
    </location>
</feature>
<dbReference type="OrthoDB" id="1938544at2"/>
<accession>N2AF79</accession>
<dbReference type="AlphaFoldDB" id="N2AF79"/>
<dbReference type="Pfam" id="PF01551">
    <property type="entry name" value="Peptidase_M23"/>
    <property type="match status" value="1"/>
</dbReference>
<evidence type="ECO:0000259" key="2">
    <source>
        <dbReference type="Pfam" id="PF01551"/>
    </source>
</evidence>
<dbReference type="PANTHER" id="PTHR21666:SF270">
    <property type="entry name" value="MUREIN HYDROLASE ACTIVATOR ENVC"/>
    <property type="match status" value="1"/>
</dbReference>
<dbReference type="PANTHER" id="PTHR21666">
    <property type="entry name" value="PEPTIDASE-RELATED"/>
    <property type="match status" value="1"/>
</dbReference>
<comment type="caution">
    <text evidence="4">The sequence shown here is derived from an EMBL/GenBank/DDBJ whole genome shotgun (WGS) entry which is preliminary data.</text>
</comment>
<organism evidence="4 5">
    <name type="scientific">Schaedlerella arabinosiphila</name>
    <dbReference type="NCBI Taxonomy" id="2044587"/>
    <lineage>
        <taxon>Bacteria</taxon>
        <taxon>Bacillati</taxon>
        <taxon>Bacillota</taxon>
        <taxon>Clostridia</taxon>
        <taxon>Lachnospirales</taxon>
        <taxon>Lachnospiraceae</taxon>
        <taxon>Schaedlerella</taxon>
    </lineage>
</organism>
<dbReference type="EMBL" id="RHJS01000002">
    <property type="protein sequence ID" value="RRK34307.1"/>
    <property type="molecule type" value="Genomic_DNA"/>
</dbReference>
<dbReference type="HOGENOM" id="CLU_029425_11_0_9"/>
<dbReference type="STRING" id="2044587.C824_03485"/>
<reference evidence="3 6" key="2">
    <citation type="submission" date="2019-07" db="EMBL/GenBank/DDBJ databases">
        <title>Draft genome sequences of 15 bacterial species constituting the stable defined intestinal microbiota of the GM15 gnotobiotic mouse model.</title>
        <authorList>
            <person name="Elie C."/>
            <person name="Mathieu A."/>
            <person name="Saliou A."/>
            <person name="Darnaud M."/>
            <person name="Leulier F."/>
            <person name="Tamellini A."/>
        </authorList>
    </citation>
    <scope>NUCLEOTIDE SEQUENCE [LARGE SCALE GENOMIC DNA]</scope>
    <source>
        <strain evidence="6">ASF 502</strain>
        <strain evidence="3">MD300</strain>
    </source>
</reference>
<name>N2AF79_9FIRM</name>
<evidence type="ECO:0000313" key="5">
    <source>
        <dbReference type="Proteomes" id="UP000274920"/>
    </source>
</evidence>